<dbReference type="AlphaFoldDB" id="A0A8S1IM13"/>
<evidence type="ECO:0000313" key="1">
    <source>
        <dbReference type="EMBL" id="CAD7695750.1"/>
    </source>
</evidence>
<gene>
    <name evidence="1" type="ORF">OSTQU699_LOCUS1111</name>
</gene>
<evidence type="ECO:0000313" key="2">
    <source>
        <dbReference type="Proteomes" id="UP000708148"/>
    </source>
</evidence>
<comment type="caution">
    <text evidence="1">The sequence shown here is derived from an EMBL/GenBank/DDBJ whole genome shotgun (WGS) entry which is preliminary data.</text>
</comment>
<name>A0A8S1IM13_9CHLO</name>
<sequence>MGDRRPSFGSKSMKKITAPKVAAAKMEKIKAGVIMWEGLPAQKLNKNDRLELATQEGKGLVRVRNYKGGDAGEIVFTMMLGDVRKCEEPYSFKEQGVSLSSGSLFGKAGRYLVLDGMNEQKAAARVAVTIVDPQAWMSAFSLFPEFRKG</sequence>
<proteinExistence type="predicted"/>
<organism evidence="1 2">
    <name type="scientific">Ostreobium quekettii</name>
    <dbReference type="NCBI Taxonomy" id="121088"/>
    <lineage>
        <taxon>Eukaryota</taxon>
        <taxon>Viridiplantae</taxon>
        <taxon>Chlorophyta</taxon>
        <taxon>core chlorophytes</taxon>
        <taxon>Ulvophyceae</taxon>
        <taxon>TCBD clade</taxon>
        <taxon>Bryopsidales</taxon>
        <taxon>Ostreobineae</taxon>
        <taxon>Ostreobiaceae</taxon>
        <taxon>Ostreobium</taxon>
    </lineage>
</organism>
<keyword evidence="2" id="KW-1185">Reference proteome</keyword>
<protein>
    <submittedName>
        <fullName evidence="1">Uncharacterized protein</fullName>
    </submittedName>
</protein>
<reference evidence="1" key="1">
    <citation type="submission" date="2020-12" db="EMBL/GenBank/DDBJ databases">
        <authorList>
            <person name="Iha C."/>
        </authorList>
    </citation>
    <scope>NUCLEOTIDE SEQUENCE</scope>
</reference>
<accession>A0A8S1IM13</accession>
<dbReference type="EMBL" id="CAJHUC010000384">
    <property type="protein sequence ID" value="CAD7695750.1"/>
    <property type="molecule type" value="Genomic_DNA"/>
</dbReference>
<dbReference type="Proteomes" id="UP000708148">
    <property type="component" value="Unassembled WGS sequence"/>
</dbReference>